<gene>
    <name evidence="3" type="ORF">IPO85_01870</name>
</gene>
<organism evidence="3 4">
    <name type="scientific">Candidatus Defluviibacterium haderslevense</name>
    <dbReference type="NCBI Taxonomy" id="2981993"/>
    <lineage>
        <taxon>Bacteria</taxon>
        <taxon>Pseudomonadati</taxon>
        <taxon>Bacteroidota</taxon>
        <taxon>Saprospiria</taxon>
        <taxon>Saprospirales</taxon>
        <taxon>Saprospiraceae</taxon>
        <taxon>Candidatus Defluviibacterium</taxon>
    </lineage>
</organism>
<dbReference type="PROSITE" id="PS00018">
    <property type="entry name" value="EF_HAND_1"/>
    <property type="match status" value="1"/>
</dbReference>
<feature type="chain" id="PRO_5038736120" evidence="1">
    <location>
        <begin position="20"/>
        <end position="904"/>
    </location>
</feature>
<dbReference type="NCBIfam" id="TIGR04183">
    <property type="entry name" value="Por_Secre_tail"/>
    <property type="match status" value="1"/>
</dbReference>
<dbReference type="AlphaFoldDB" id="A0A9D7S6W1"/>
<protein>
    <submittedName>
        <fullName evidence="3">T9SS type A sorting domain-containing protein</fullName>
    </submittedName>
</protein>
<feature type="domain" description="Secretion system C-terminal sorting" evidence="2">
    <location>
        <begin position="833"/>
        <end position="902"/>
    </location>
</feature>
<dbReference type="CDD" id="cd14252">
    <property type="entry name" value="Dockerin_like"/>
    <property type="match status" value="1"/>
</dbReference>
<dbReference type="Proteomes" id="UP000808349">
    <property type="component" value="Unassembled WGS sequence"/>
</dbReference>
<name>A0A9D7S6W1_9BACT</name>
<comment type="caution">
    <text evidence="3">The sequence shown here is derived from an EMBL/GenBank/DDBJ whole genome shotgun (WGS) entry which is preliminary data.</text>
</comment>
<dbReference type="EMBL" id="JADKFW010000004">
    <property type="protein sequence ID" value="MBK9716272.1"/>
    <property type="molecule type" value="Genomic_DNA"/>
</dbReference>
<dbReference type="Pfam" id="PF18962">
    <property type="entry name" value="Por_Secre_tail"/>
    <property type="match status" value="1"/>
</dbReference>
<sequence length="904" mass="102103">MKTPIILSTLLLNCSFLLAQDPILVAPPDIVLSCSFNFDISKLEDYSNPEFGNIVLDQNNRQKIITNDIVCHKLCLENMISGYPGYIKTNQIPPSSPNLACEFYQQLFDTAQPSQKYELLWGISGYALGSSQLTISIQIIDLRKCGVGKINRIFKATDGTKSSTAIQSIWIVNCYPFDINKNNPKDPKDAIKWPDSLVTINGCGADLSPDNPQLGKCIIENNAENNCSLLSIEKFDEISTSEPLVCFKITRKWVVIDWCQYDPFLSQNFGKWEFIQTIYIIDNEPPSISINVPQCIEVTIGNSAFVDFKLSGKDNCTPEDWIFYEYLIDINNDNLGPINGYDCSVGRLSKRQVQAKDTPNISINPYAINRKDPTNPNGNYPIGKHRIILRVEDGCGNKFTKSQLFAISESQKPILTCRASPVTKSLTNLGKLQIYIDDLVISKSDNCSNNLTLSFDENLYIPFVTFNCSDFEKEGFPTSISRTLDIWVKDEAGNTTSCQTKVEIQDNQRICNSETKSVGGNIYTLSNKPLEQVDYKITSNNKLLNQGNTQCTNQFEYLIKKNEKPYGLNLFKKEAAKFGIDVWDIALITKHILLGSPFTCLESFAADVNNSNSITASDISEINKLILNESTNYTKRKYDEWNFFDDHCSVEIKNAQIDSSLINIIGFRFGDVNGNSFSQCSDTTRPILPKININYSNHSISQSNLYNLAFKSPNFTNMCCLQLDLKFDPNQMKINQIIPNKNIDFRFAVYSDHITLIISQQNPLIPITLSGNDSLFIIELEALVNSNSIDFSASNLFTEGIAYDYLGKPYDILINNRMTQSSNEIKNINFVCYPNPVDRDIILQWNESVDNSIVELINADGRVYFENKFNSNLTIQDQLFPNNGIYFIKLTKNNKIVTKKIIKI</sequence>
<keyword evidence="1" id="KW-0732">Signal</keyword>
<proteinExistence type="predicted"/>
<feature type="signal peptide" evidence="1">
    <location>
        <begin position="1"/>
        <end position="19"/>
    </location>
</feature>
<evidence type="ECO:0000313" key="4">
    <source>
        <dbReference type="Proteomes" id="UP000808349"/>
    </source>
</evidence>
<evidence type="ECO:0000259" key="2">
    <source>
        <dbReference type="Pfam" id="PF18962"/>
    </source>
</evidence>
<dbReference type="InterPro" id="IPR018247">
    <property type="entry name" value="EF_Hand_1_Ca_BS"/>
</dbReference>
<accession>A0A9D7S6W1</accession>
<reference evidence="3 4" key="1">
    <citation type="submission" date="2020-10" db="EMBL/GenBank/DDBJ databases">
        <title>Connecting structure to function with the recovery of over 1000 high-quality activated sludge metagenome-assembled genomes encoding full-length rRNA genes using long-read sequencing.</title>
        <authorList>
            <person name="Singleton C.M."/>
            <person name="Petriglieri F."/>
            <person name="Kristensen J.M."/>
            <person name="Kirkegaard R.H."/>
            <person name="Michaelsen T.Y."/>
            <person name="Andersen M.H."/>
            <person name="Karst S.M."/>
            <person name="Dueholm M.S."/>
            <person name="Nielsen P.H."/>
            <person name="Albertsen M."/>
        </authorList>
    </citation>
    <scope>NUCLEOTIDE SEQUENCE [LARGE SCALE GENOMIC DNA]</scope>
    <source>
        <strain evidence="3">Ribe_18-Q3-R11-54_BAT3C.373</strain>
    </source>
</reference>
<evidence type="ECO:0000256" key="1">
    <source>
        <dbReference type="SAM" id="SignalP"/>
    </source>
</evidence>
<evidence type="ECO:0000313" key="3">
    <source>
        <dbReference type="EMBL" id="MBK9716272.1"/>
    </source>
</evidence>
<dbReference type="InterPro" id="IPR026444">
    <property type="entry name" value="Secre_tail"/>
</dbReference>